<comment type="pathway">
    <text evidence="1">Cofactor biosynthesis; adenosylcobalamin biosynthesis.</text>
</comment>
<dbReference type="GO" id="GO:0009236">
    <property type="term" value="P:cobalamin biosynthetic process"/>
    <property type="evidence" value="ECO:0007669"/>
    <property type="project" value="UniProtKB-UniPathway"/>
</dbReference>
<dbReference type="PROSITE" id="PS51014">
    <property type="entry name" value="COBK_CBIJ"/>
    <property type="match status" value="1"/>
</dbReference>
<dbReference type="UniPathway" id="UPA00148"/>
<dbReference type="PANTHER" id="PTHR36925:SF1">
    <property type="entry name" value="COBALT-PRECORRIN-6A REDUCTASE"/>
    <property type="match status" value="1"/>
</dbReference>
<dbReference type="EC" id="1.3.1.54" evidence="4"/>
<dbReference type="AlphaFoldDB" id="A0A2P2CCC6"/>
<evidence type="ECO:0000313" key="4">
    <source>
        <dbReference type="EMBL" id="CUR59631.1"/>
    </source>
</evidence>
<gene>
    <name evidence="4" type="primary">cobK</name>
    <name evidence="4" type="ORF">NOCA2640033</name>
</gene>
<dbReference type="NCBIfam" id="TIGR00715">
    <property type="entry name" value="precor6x_red"/>
    <property type="match status" value="1"/>
</dbReference>
<accession>A0A2P2CCC6</accession>
<dbReference type="PANTHER" id="PTHR36925">
    <property type="entry name" value="COBALT-PRECORRIN-6A REDUCTASE"/>
    <property type="match status" value="1"/>
</dbReference>
<reference evidence="4" key="1">
    <citation type="submission" date="2015-08" db="EMBL/GenBank/DDBJ databases">
        <authorList>
            <person name="Babu N.S."/>
            <person name="Beckwith C.J."/>
            <person name="Beseler K.G."/>
            <person name="Brison A."/>
            <person name="Carone J.V."/>
            <person name="Caskin T.P."/>
            <person name="Diamond M."/>
            <person name="Durham M.E."/>
            <person name="Foxe J.M."/>
            <person name="Go M."/>
            <person name="Henderson B.A."/>
            <person name="Jones I.B."/>
            <person name="McGettigan J.A."/>
            <person name="Micheletti S.J."/>
            <person name="Nasrallah M.E."/>
            <person name="Ortiz D."/>
            <person name="Piller C.R."/>
            <person name="Privatt S.R."/>
            <person name="Schneider S.L."/>
            <person name="Sharp S."/>
            <person name="Smith T.C."/>
            <person name="Stanton J.D."/>
            <person name="Ullery H.E."/>
            <person name="Wilson R.J."/>
            <person name="Serrano M.G."/>
            <person name="Buck G."/>
            <person name="Lee V."/>
            <person name="Wang Y."/>
            <person name="Carvalho R."/>
            <person name="Voegtly L."/>
            <person name="Shi R."/>
            <person name="Duckworth R."/>
            <person name="Johnson A."/>
            <person name="Loviza R."/>
            <person name="Walstead R."/>
            <person name="Shah Z."/>
            <person name="Kiflezghi M."/>
            <person name="Wade K."/>
            <person name="Ball S.L."/>
            <person name="Bradley K.W."/>
            <person name="Asai D.J."/>
            <person name="Bowman C.A."/>
            <person name="Russell D.A."/>
            <person name="Pope W.H."/>
            <person name="Jacobs-Sera D."/>
            <person name="Hendrix R.W."/>
            <person name="Hatfull G.F."/>
        </authorList>
    </citation>
    <scope>NUCLEOTIDE SEQUENCE</scope>
</reference>
<dbReference type="GO" id="GO:0016994">
    <property type="term" value="F:precorrin-6A reductase activity"/>
    <property type="evidence" value="ECO:0007669"/>
    <property type="project" value="UniProtKB-EC"/>
</dbReference>
<keyword evidence="2" id="KW-0169">Cobalamin biosynthesis</keyword>
<evidence type="ECO:0000256" key="2">
    <source>
        <dbReference type="ARBA" id="ARBA00022573"/>
    </source>
</evidence>
<evidence type="ECO:0000256" key="3">
    <source>
        <dbReference type="ARBA" id="ARBA00023002"/>
    </source>
</evidence>
<organism evidence="4">
    <name type="scientific">metagenome</name>
    <dbReference type="NCBI Taxonomy" id="256318"/>
    <lineage>
        <taxon>unclassified sequences</taxon>
        <taxon>metagenomes</taxon>
    </lineage>
</organism>
<sequence length="250" mass="26378">MTVLVLGGTGEARELARLLVAREVRVVSSLAGRVQRPQLPVGETRVGGFGGIEGMVAWLTAHSVRAVVDATHPFAVGITSNAVAATTQAGVPLLRLERPGWSQTPGADRWHWVDDADEAAALTASLGTRPFLTVGRQSLSRFVGPLAEAAALVRVVDPPEIALPPGWRVLLDRGPYLLEGELDLMREQAADVLVTKDSGGSLTRPKLDAADQLGLAVVVIRRTPPSGTGTTEVVSDATAAADWVARRLPR</sequence>
<dbReference type="InterPro" id="IPR003723">
    <property type="entry name" value="Precorrin-6x_reduct"/>
</dbReference>
<dbReference type="EMBL" id="CZKA01000061">
    <property type="protein sequence ID" value="CUR59631.1"/>
    <property type="molecule type" value="Genomic_DNA"/>
</dbReference>
<keyword evidence="3 4" id="KW-0560">Oxidoreductase</keyword>
<dbReference type="NCBIfam" id="NF005968">
    <property type="entry name" value="PRK08057.1-2"/>
    <property type="match status" value="1"/>
</dbReference>
<name>A0A2P2CCC6_9ZZZZ</name>
<protein>
    <submittedName>
        <fullName evidence="4">Precorrin-6A reductase</fullName>
        <ecNumber evidence="4">1.3.1.54</ecNumber>
    </submittedName>
</protein>
<dbReference type="Pfam" id="PF02571">
    <property type="entry name" value="CbiJ"/>
    <property type="match status" value="1"/>
</dbReference>
<evidence type="ECO:0000256" key="1">
    <source>
        <dbReference type="ARBA" id="ARBA00004953"/>
    </source>
</evidence>
<proteinExistence type="predicted"/>